<dbReference type="Gene3D" id="3.40.50.12780">
    <property type="entry name" value="N-terminal domain of ligase-like"/>
    <property type="match status" value="1"/>
</dbReference>
<dbReference type="NCBIfam" id="TIGR02304">
    <property type="entry name" value="aden_form_hyp"/>
    <property type="match status" value="1"/>
</dbReference>
<protein>
    <submittedName>
        <fullName evidence="1">Putative adenylate-forming enzyme</fullName>
    </submittedName>
</protein>
<dbReference type="PANTHER" id="PTHR36932:SF1">
    <property type="entry name" value="CAPSULAR POLYSACCHARIDE BIOSYNTHESIS PROTEIN"/>
    <property type="match status" value="1"/>
</dbReference>
<dbReference type="PANTHER" id="PTHR36932">
    <property type="entry name" value="CAPSULAR POLYSACCHARIDE BIOSYNTHESIS PROTEIN"/>
    <property type="match status" value="1"/>
</dbReference>
<name>A0A098G298_9GAMM</name>
<dbReference type="InterPro" id="IPR042099">
    <property type="entry name" value="ANL_N_sf"/>
</dbReference>
<proteinExistence type="predicted"/>
<reference evidence="2" key="1">
    <citation type="submission" date="2014-09" db="EMBL/GenBank/DDBJ databases">
        <authorList>
            <person name="Gomez-Valero L."/>
        </authorList>
    </citation>
    <scope>NUCLEOTIDE SEQUENCE [LARGE SCALE GENOMIC DNA]</scope>
    <source>
        <strain evidence="2">ATCC700992</strain>
    </source>
</reference>
<sequence>MIARILYYYYKTLWLKRTLQTPGQLACYQEKQFKKLAKKTLAKSPFYYPYKDKPLSEWPIMNKQLMMEHFDQINTVNLTKEQAMEVALKAEQTRDFSPLIHNISVGLSSGTSGSRGLFLTNPRERDAWAGAILAKALPNGLKTRERIAFFLRANNNLYTTLNKSKKIQFHFFDLLLNFDEHITRLNALQPTILSAPASVLLLLARQKERLTIKPHKIYSVAEVLEKDDEQLISEAFHSPVSQVYQCTEGFLAISDKGNNQLTMNEEFLIIEKEWIDESRFVPIITDLMRSTQPIIRYRLDDVLVAKNANKTFTELAAIEGRIGDICYGKQNQQPIPIFADIIRQQMASSAIEFAEYKICQHALDEFSIQVEPEPMDKEGLINHLNALFLQKNCAIPNWRWEPFVKKEQGIKRRRIQSRIIV</sequence>
<dbReference type="STRING" id="1212491.LFA_0139"/>
<dbReference type="AlphaFoldDB" id="A0A098G298"/>
<dbReference type="RefSeq" id="WP_045094471.1">
    <property type="nucleotide sequence ID" value="NZ_LN614827.1"/>
</dbReference>
<evidence type="ECO:0000313" key="1">
    <source>
        <dbReference type="EMBL" id="CEG55620.1"/>
    </source>
</evidence>
<gene>
    <name evidence="1" type="ORF">LFA_0139</name>
</gene>
<accession>A0A098G298</accession>
<dbReference type="InterPro" id="IPR053158">
    <property type="entry name" value="CapK_Type1_Caps_Biosynth"/>
</dbReference>
<dbReference type="OrthoDB" id="580775at2"/>
<dbReference type="HOGENOM" id="CLU_051010_0_0_6"/>
<keyword evidence="2" id="KW-1185">Reference proteome</keyword>
<organism evidence="1 2">
    <name type="scientific">Legionella fallonii LLAP-10</name>
    <dbReference type="NCBI Taxonomy" id="1212491"/>
    <lineage>
        <taxon>Bacteria</taxon>
        <taxon>Pseudomonadati</taxon>
        <taxon>Pseudomonadota</taxon>
        <taxon>Gammaproteobacteria</taxon>
        <taxon>Legionellales</taxon>
        <taxon>Legionellaceae</taxon>
        <taxon>Legionella</taxon>
    </lineage>
</organism>
<dbReference type="EMBL" id="LN614827">
    <property type="protein sequence ID" value="CEG55620.1"/>
    <property type="molecule type" value="Genomic_DNA"/>
</dbReference>
<dbReference type="Proteomes" id="UP000032430">
    <property type="component" value="Chromosome I"/>
</dbReference>
<evidence type="ECO:0000313" key="2">
    <source>
        <dbReference type="Proteomes" id="UP000032430"/>
    </source>
</evidence>
<dbReference type="InterPro" id="IPR012685">
    <property type="entry name" value="CHP02304_F390_synth-rel"/>
</dbReference>
<dbReference type="KEGG" id="lfa:LFA_0139"/>